<protein>
    <submittedName>
        <fullName evidence="10">Sodium:alanine symporter</fullName>
    </submittedName>
</protein>
<evidence type="ECO:0000256" key="8">
    <source>
        <dbReference type="ARBA" id="ARBA00023136"/>
    </source>
</evidence>
<keyword evidence="6 9" id="KW-0769">Symport</keyword>
<evidence type="ECO:0000256" key="3">
    <source>
        <dbReference type="ARBA" id="ARBA00022448"/>
    </source>
</evidence>
<dbReference type="InterPro" id="IPR001463">
    <property type="entry name" value="Na/Ala_symport"/>
</dbReference>
<feature type="transmembrane region" description="Helical" evidence="9">
    <location>
        <begin position="90"/>
        <end position="107"/>
    </location>
</feature>
<evidence type="ECO:0000256" key="6">
    <source>
        <dbReference type="ARBA" id="ARBA00022847"/>
    </source>
</evidence>
<feature type="transmembrane region" description="Helical" evidence="9">
    <location>
        <begin position="204"/>
        <end position="225"/>
    </location>
</feature>
<evidence type="ECO:0000313" key="11">
    <source>
        <dbReference type="Proteomes" id="UP000094784"/>
    </source>
</evidence>
<feature type="transmembrane region" description="Helical" evidence="9">
    <location>
        <begin position="171"/>
        <end position="192"/>
    </location>
</feature>
<name>A0A1E4RAN5_9BACI</name>
<feature type="transmembrane region" description="Helical" evidence="9">
    <location>
        <begin position="16"/>
        <end position="35"/>
    </location>
</feature>
<keyword evidence="3 9" id="KW-0813">Transport</keyword>
<organism evidence="10 11">
    <name type="scientific">Lysinibacillus fusiformis</name>
    <dbReference type="NCBI Taxonomy" id="28031"/>
    <lineage>
        <taxon>Bacteria</taxon>
        <taxon>Bacillati</taxon>
        <taxon>Bacillota</taxon>
        <taxon>Bacilli</taxon>
        <taxon>Bacillales</taxon>
        <taxon>Bacillaceae</taxon>
        <taxon>Lysinibacillus</taxon>
    </lineage>
</organism>
<keyword evidence="7 9" id="KW-1133">Transmembrane helix</keyword>
<dbReference type="GO" id="GO:0005283">
    <property type="term" value="F:amino acid:sodium symporter activity"/>
    <property type="evidence" value="ECO:0007669"/>
    <property type="project" value="InterPro"/>
</dbReference>
<feature type="transmembrane region" description="Helical" evidence="9">
    <location>
        <begin position="410"/>
        <end position="428"/>
    </location>
</feature>
<accession>A0A1E4RAN5</accession>
<dbReference type="Gene3D" id="1.20.1740.10">
    <property type="entry name" value="Amino acid/polyamine transporter I"/>
    <property type="match status" value="1"/>
</dbReference>
<feature type="transmembrane region" description="Helical" evidence="9">
    <location>
        <begin position="231"/>
        <end position="256"/>
    </location>
</feature>
<dbReference type="PANTHER" id="PTHR30330:SF7">
    <property type="entry name" value="SODIUM_PROTON-DEPENDENT ALANINE CARRIER PROTEIN YRBD-RELATED"/>
    <property type="match status" value="1"/>
</dbReference>
<feature type="transmembrane region" description="Helical" evidence="9">
    <location>
        <begin position="371"/>
        <end position="394"/>
    </location>
</feature>
<sequence>MDVVVGKLNDILWGPWFIYGILLIGLFFSIITRFLQVRLIKDMFVLMFKGEKSEKGISSFQAMSIALSGRVGTGNIAGTATAIGMGGPGAVFWMWAIAFIGAATAYVESTLAQIYKEEKDTEYRGGPAYYIEKGMGQKWFAVIFAVAALIAMLILMPGVQSNAIAGAVENAFGIETWITGLIIVVLLGAIIIGGVKSIANAAQVIVPFMAIAYIIMAIIIIAMNISEVPSVFALIFSSAFGAQEIFGGIIGSAIAWGVKRGIYSNEAGQGTGAHPAAAAEVSHPAKQGIVQAASVYIDTLLICSATAFMILFTGMYNVQDEKAAEGTDPFIHVGEFNKGGLTGDEQMTFAKSIQEGAAYTQYAVESSLPGLGAPFVAIALFFFAFTTIMAYYYIAETNVAYLFRGSTEKVFIWIAKIAILVAAFYGTIRTSGLAWAMGDVGLGLMVWINVLAILIIMKPAIVALKDYEKQKKEGKDPVFDPRKLGIKGADFWIDYNEKRKNK</sequence>
<evidence type="ECO:0000256" key="7">
    <source>
        <dbReference type="ARBA" id="ARBA00022989"/>
    </source>
</evidence>
<dbReference type="Proteomes" id="UP000094784">
    <property type="component" value="Unassembled WGS sequence"/>
</dbReference>
<keyword evidence="4 9" id="KW-1003">Cell membrane</keyword>
<comment type="subcellular location">
    <subcellularLocation>
        <location evidence="1 9">Cell membrane</location>
        <topology evidence="1 9">Multi-pass membrane protein</topology>
    </subcellularLocation>
</comment>
<dbReference type="AlphaFoldDB" id="A0A1E4RAN5"/>
<comment type="caution">
    <text evidence="10">The sequence shown here is derived from an EMBL/GenBank/DDBJ whole genome shotgun (WGS) entry which is preliminary data.</text>
</comment>
<dbReference type="PANTHER" id="PTHR30330">
    <property type="entry name" value="AGSS FAMILY TRANSPORTER, SODIUM-ALANINE"/>
    <property type="match status" value="1"/>
</dbReference>
<reference evidence="10 11" key="1">
    <citation type="submission" date="2016-09" db="EMBL/GenBank/DDBJ databases">
        <title>Draft genome sequence of the soil isolate, Lysinibacillus fusiformis M5, a potential hypoxanthine producer.</title>
        <authorList>
            <person name="Gallegos-Monterrosa R."/>
            <person name="Maroti G."/>
            <person name="Balint B."/>
            <person name="Kovacs A.T."/>
        </authorList>
    </citation>
    <scope>NUCLEOTIDE SEQUENCE [LARGE SCALE GENOMIC DNA]</scope>
    <source>
        <strain evidence="10 11">M5</strain>
    </source>
</reference>
<comment type="similarity">
    <text evidence="2 9">Belongs to the alanine or glycine:cation symporter (AGCS) (TC 2.A.25) family.</text>
</comment>
<feature type="transmembrane region" description="Helical" evidence="9">
    <location>
        <begin position="56"/>
        <end position="78"/>
    </location>
</feature>
<feature type="transmembrane region" description="Helical" evidence="9">
    <location>
        <begin position="295"/>
        <end position="316"/>
    </location>
</feature>
<feature type="transmembrane region" description="Helical" evidence="9">
    <location>
        <begin position="440"/>
        <end position="464"/>
    </location>
</feature>
<evidence type="ECO:0000256" key="4">
    <source>
        <dbReference type="ARBA" id="ARBA00022475"/>
    </source>
</evidence>
<feature type="transmembrane region" description="Helical" evidence="9">
    <location>
        <begin position="139"/>
        <end position="159"/>
    </location>
</feature>
<dbReference type="NCBIfam" id="TIGR00835">
    <property type="entry name" value="agcS"/>
    <property type="match status" value="1"/>
</dbReference>
<dbReference type="EMBL" id="MECQ01000001">
    <property type="protein sequence ID" value="ODV57540.1"/>
    <property type="molecule type" value="Genomic_DNA"/>
</dbReference>
<evidence type="ECO:0000256" key="1">
    <source>
        <dbReference type="ARBA" id="ARBA00004651"/>
    </source>
</evidence>
<evidence type="ECO:0000313" key="10">
    <source>
        <dbReference type="EMBL" id="ODV57540.1"/>
    </source>
</evidence>
<dbReference type="RefSeq" id="WP_069482396.1">
    <property type="nucleotide sequence ID" value="NZ_CP130331.1"/>
</dbReference>
<evidence type="ECO:0000256" key="9">
    <source>
        <dbReference type="RuleBase" id="RU363064"/>
    </source>
</evidence>
<dbReference type="OrthoDB" id="9804874at2"/>
<keyword evidence="8 9" id="KW-0472">Membrane</keyword>
<dbReference type="GO" id="GO:0005886">
    <property type="term" value="C:plasma membrane"/>
    <property type="evidence" value="ECO:0007669"/>
    <property type="project" value="UniProtKB-SubCell"/>
</dbReference>
<evidence type="ECO:0000256" key="5">
    <source>
        <dbReference type="ARBA" id="ARBA00022692"/>
    </source>
</evidence>
<keyword evidence="5 9" id="KW-0812">Transmembrane</keyword>
<dbReference type="PRINTS" id="PR00175">
    <property type="entry name" value="NAALASMPORT"/>
</dbReference>
<proteinExistence type="inferred from homology"/>
<dbReference type="Pfam" id="PF01235">
    <property type="entry name" value="Na_Ala_symp"/>
    <property type="match status" value="1"/>
</dbReference>
<evidence type="ECO:0000256" key="2">
    <source>
        <dbReference type="ARBA" id="ARBA00009261"/>
    </source>
</evidence>
<gene>
    <name evidence="10" type="ORF">BG258_17235</name>
</gene>